<dbReference type="GO" id="GO:0005759">
    <property type="term" value="C:mitochondrial matrix"/>
    <property type="evidence" value="ECO:0007669"/>
    <property type="project" value="InterPro"/>
</dbReference>
<dbReference type="AlphaFoldDB" id="A8NB57"/>
<sequence length="261" mass="29378">MSALRALRQVVRVSARTRFTPVATRYAVSRPVFANQLSRAFSVSAAKFGSGATDVALSQKLAEELRYEQTENAEASSPDFVQEFLQQGTWTIEDTPGQDEVALVRKFGDEHIRLIFSIADIQADPEDFEAHNEIEGEDIDDSAASYPLRTSLTITKSNAPGSLNIDMIAQEGHFMVENVSFYDDAKLGTELTAEADWKRRGMYIGPQFNTLDALLQEQFEKFLDERGINETVAHFIPEYAEFKEQKEYVKWLGKVKSFVDA</sequence>
<dbReference type="HOGENOM" id="CLU_072692_0_0_1"/>
<dbReference type="PANTHER" id="PTHR10826">
    <property type="entry name" value="COMPLEMENT COMPONENT 1"/>
    <property type="match status" value="1"/>
</dbReference>
<organism evidence="1 2">
    <name type="scientific">Coprinopsis cinerea (strain Okayama-7 / 130 / ATCC MYA-4618 / FGSC 9003)</name>
    <name type="common">Inky cap fungus</name>
    <name type="synonym">Hormographiella aspergillata</name>
    <dbReference type="NCBI Taxonomy" id="240176"/>
    <lineage>
        <taxon>Eukaryota</taxon>
        <taxon>Fungi</taxon>
        <taxon>Dikarya</taxon>
        <taxon>Basidiomycota</taxon>
        <taxon>Agaricomycotina</taxon>
        <taxon>Agaricomycetes</taxon>
        <taxon>Agaricomycetidae</taxon>
        <taxon>Agaricales</taxon>
        <taxon>Agaricineae</taxon>
        <taxon>Psathyrellaceae</taxon>
        <taxon>Coprinopsis</taxon>
    </lineage>
</organism>
<dbReference type="InParanoid" id="A8NB57"/>
<name>A8NB57_COPC7</name>
<dbReference type="Gene3D" id="3.10.280.10">
    <property type="entry name" value="Mitochondrial glycoprotein"/>
    <property type="match status" value="1"/>
</dbReference>
<dbReference type="PANTHER" id="PTHR10826:SF1">
    <property type="entry name" value="COMPLEMENT COMPONENT 1 Q SUBCOMPONENT-BINDING PROTEIN, MITOCHONDRIAL"/>
    <property type="match status" value="1"/>
</dbReference>
<dbReference type="GeneID" id="6008541"/>
<dbReference type="Pfam" id="PF02330">
    <property type="entry name" value="MAM33"/>
    <property type="match status" value="1"/>
</dbReference>
<accession>A8NB57</accession>
<dbReference type="EMBL" id="AACS02000009">
    <property type="protein sequence ID" value="EAU89704.2"/>
    <property type="molecule type" value="Genomic_DNA"/>
</dbReference>
<dbReference type="InterPro" id="IPR003428">
    <property type="entry name" value="MAM33"/>
</dbReference>
<dbReference type="GO" id="GO:0042256">
    <property type="term" value="P:cytosolic ribosome assembly"/>
    <property type="evidence" value="ECO:0007669"/>
    <property type="project" value="TreeGrafter"/>
</dbReference>
<proteinExistence type="predicted"/>
<keyword evidence="2" id="KW-1185">Reference proteome</keyword>
<dbReference type="eggNOG" id="KOG2536">
    <property type="taxonomic scope" value="Eukaryota"/>
</dbReference>
<evidence type="ECO:0000313" key="2">
    <source>
        <dbReference type="Proteomes" id="UP000001861"/>
    </source>
</evidence>
<dbReference type="STRING" id="240176.A8NB57"/>
<dbReference type="OrthoDB" id="278212at2759"/>
<dbReference type="FunCoup" id="A8NB57">
    <property type="interactions" value="108"/>
</dbReference>
<gene>
    <name evidence="1" type="ORF">CC1G_07429</name>
</gene>
<dbReference type="InterPro" id="IPR036561">
    <property type="entry name" value="MAM33_sf"/>
</dbReference>
<dbReference type="Proteomes" id="UP000001861">
    <property type="component" value="Unassembled WGS sequence"/>
</dbReference>
<dbReference type="VEuPathDB" id="FungiDB:CC1G_07429"/>
<reference evidence="1 2" key="1">
    <citation type="journal article" date="2010" name="Proc. Natl. Acad. Sci. U.S.A.">
        <title>Insights into evolution of multicellular fungi from the assembled chromosomes of the mushroom Coprinopsis cinerea (Coprinus cinereus).</title>
        <authorList>
            <person name="Stajich J.E."/>
            <person name="Wilke S.K."/>
            <person name="Ahren D."/>
            <person name="Au C.H."/>
            <person name="Birren B.W."/>
            <person name="Borodovsky M."/>
            <person name="Burns C."/>
            <person name="Canback B."/>
            <person name="Casselton L.A."/>
            <person name="Cheng C.K."/>
            <person name="Deng J."/>
            <person name="Dietrich F.S."/>
            <person name="Fargo D.C."/>
            <person name="Farman M.L."/>
            <person name="Gathman A.C."/>
            <person name="Goldberg J."/>
            <person name="Guigo R."/>
            <person name="Hoegger P.J."/>
            <person name="Hooker J.B."/>
            <person name="Huggins A."/>
            <person name="James T.Y."/>
            <person name="Kamada T."/>
            <person name="Kilaru S."/>
            <person name="Kodira C."/>
            <person name="Kues U."/>
            <person name="Kupfer D."/>
            <person name="Kwan H.S."/>
            <person name="Lomsadze A."/>
            <person name="Li W."/>
            <person name="Lilly W.W."/>
            <person name="Ma L.J."/>
            <person name="Mackey A.J."/>
            <person name="Manning G."/>
            <person name="Martin F."/>
            <person name="Muraguchi H."/>
            <person name="Natvig D.O."/>
            <person name="Palmerini H."/>
            <person name="Ramesh M.A."/>
            <person name="Rehmeyer C.J."/>
            <person name="Roe B.A."/>
            <person name="Shenoy N."/>
            <person name="Stanke M."/>
            <person name="Ter-Hovhannisyan V."/>
            <person name="Tunlid A."/>
            <person name="Velagapudi R."/>
            <person name="Vision T.J."/>
            <person name="Zeng Q."/>
            <person name="Zolan M.E."/>
            <person name="Pukkila P.J."/>
        </authorList>
    </citation>
    <scope>NUCLEOTIDE SEQUENCE [LARGE SCALE GENOMIC DNA]</scope>
    <source>
        <strain evidence="2">Okayama-7 / 130 / ATCC MYA-4618 / FGSC 9003</strain>
    </source>
</reference>
<comment type="caution">
    <text evidence="1">The sequence shown here is derived from an EMBL/GenBank/DDBJ whole genome shotgun (WGS) entry which is preliminary data.</text>
</comment>
<dbReference type="SUPFAM" id="SSF54529">
    <property type="entry name" value="Mitochondrial glycoprotein MAM33-like"/>
    <property type="match status" value="1"/>
</dbReference>
<dbReference type="RefSeq" id="XP_001832058.2">
    <property type="nucleotide sequence ID" value="XM_001832006.2"/>
</dbReference>
<protein>
    <submittedName>
        <fullName evidence="1">Regulatory protein suaprga1</fullName>
    </submittedName>
</protein>
<dbReference type="OMA" id="RWLNNVK"/>
<evidence type="ECO:0000313" key="1">
    <source>
        <dbReference type="EMBL" id="EAU89704.2"/>
    </source>
</evidence>
<dbReference type="KEGG" id="cci:CC1G_07429"/>